<dbReference type="RefSeq" id="XP_008232071.1">
    <property type="nucleotide sequence ID" value="XM_008233849.1"/>
</dbReference>
<sequence>MMHINCKNEKKQPELNLMTMGALPLNILIDILTRMPVNSICCMRCVSKALLKTVDDPFLATMHMRRRFLTTCSTTTTEVPRLVVLDESPYHKQNVLYPLKYDGNDLLTKSKHAIVSYFGSRQRFYSHAFVFCNLFGFTGLNPKHGRSCLLVNPFKGEVLMLPFASDVPVPANSLYNINVDYYGMGFDNITNSFKIVRVSTNKKDYMVSEVLVLGTSSWRALPTVPPCFPTSKSAYAHGDIHWLVYGDGELFVRILSFDFKKEEFYWTPHPAPLGKRPGLWKFLHLINLRGSLALVNVSSPEDEHMTIFEERRYIEIWELKNYDVKEWVLNYKIDSEQYLFIFWKPASFSRCGEWEHGIFFNQESWPNNCIFLVDLRYVSIKCILLKGEITIHSCIDSMISLNNYGDLIEAKEEQGITEFPMPRKTWENLINSAEESGRDFCYLKTQKESASISWDRSSICI</sequence>
<dbReference type="Pfam" id="PF00646">
    <property type="entry name" value="F-box"/>
    <property type="match status" value="1"/>
</dbReference>
<dbReference type="NCBIfam" id="TIGR01640">
    <property type="entry name" value="F_box_assoc_1"/>
    <property type="match status" value="1"/>
</dbReference>
<dbReference type="InterPro" id="IPR036047">
    <property type="entry name" value="F-box-like_dom_sf"/>
</dbReference>
<name>A0ABM0NZ91_PRUMU</name>
<reference evidence="4" key="2">
    <citation type="submission" date="2025-08" db="UniProtKB">
        <authorList>
            <consortium name="RefSeq"/>
        </authorList>
    </citation>
    <scope>IDENTIFICATION</scope>
</reference>
<keyword evidence="3" id="KW-1185">Reference proteome</keyword>
<gene>
    <name evidence="4" type="primary">LOC103331232</name>
</gene>
<evidence type="ECO:0000259" key="1">
    <source>
        <dbReference type="Pfam" id="PF00646"/>
    </source>
</evidence>
<protein>
    <submittedName>
        <fullName evidence="4">F-box protein At2g23160-like</fullName>
    </submittedName>
</protein>
<dbReference type="InterPro" id="IPR001810">
    <property type="entry name" value="F-box_dom"/>
</dbReference>
<dbReference type="PANTHER" id="PTHR31111">
    <property type="entry name" value="BNAA05G37150D PROTEIN-RELATED"/>
    <property type="match status" value="1"/>
</dbReference>
<organism evidence="3 4">
    <name type="scientific">Prunus mume</name>
    <name type="common">Japanese apricot</name>
    <name type="synonym">Armeniaca mume</name>
    <dbReference type="NCBI Taxonomy" id="102107"/>
    <lineage>
        <taxon>Eukaryota</taxon>
        <taxon>Viridiplantae</taxon>
        <taxon>Streptophyta</taxon>
        <taxon>Embryophyta</taxon>
        <taxon>Tracheophyta</taxon>
        <taxon>Spermatophyta</taxon>
        <taxon>Magnoliopsida</taxon>
        <taxon>eudicotyledons</taxon>
        <taxon>Gunneridae</taxon>
        <taxon>Pentapetalae</taxon>
        <taxon>rosids</taxon>
        <taxon>fabids</taxon>
        <taxon>Rosales</taxon>
        <taxon>Rosaceae</taxon>
        <taxon>Amygdaloideae</taxon>
        <taxon>Amygdaleae</taxon>
        <taxon>Prunus</taxon>
    </lineage>
</organism>
<proteinExistence type="predicted"/>
<dbReference type="GeneID" id="103331232"/>
<feature type="domain" description="F-box" evidence="1">
    <location>
        <begin position="23"/>
        <end position="57"/>
    </location>
</feature>
<dbReference type="Proteomes" id="UP000694861">
    <property type="component" value="Linkage group LG5"/>
</dbReference>
<evidence type="ECO:0000313" key="3">
    <source>
        <dbReference type="Proteomes" id="UP000694861"/>
    </source>
</evidence>
<reference evidence="3" key="1">
    <citation type="journal article" date="2012" name="Nat. Commun.">
        <title>The genome of Prunus mume.</title>
        <authorList>
            <person name="Zhang Q."/>
            <person name="Chen W."/>
            <person name="Sun L."/>
            <person name="Zhao F."/>
            <person name="Huang B."/>
            <person name="Yang W."/>
            <person name="Tao Y."/>
            <person name="Wang J."/>
            <person name="Yuan Z."/>
            <person name="Fan G."/>
            <person name="Xing Z."/>
            <person name="Han C."/>
            <person name="Pan H."/>
            <person name="Zhong X."/>
            <person name="Shi W."/>
            <person name="Liang X."/>
            <person name="Du D."/>
            <person name="Sun F."/>
            <person name="Xu Z."/>
            <person name="Hao R."/>
            <person name="Lv T."/>
            <person name="Lv Y."/>
            <person name="Zheng Z."/>
            <person name="Sun M."/>
            <person name="Luo L."/>
            <person name="Cai M."/>
            <person name="Gao Y."/>
            <person name="Wang J."/>
            <person name="Yin Y."/>
            <person name="Xu X."/>
            <person name="Cheng T."/>
            <person name="Wang J."/>
        </authorList>
    </citation>
    <scope>NUCLEOTIDE SEQUENCE [LARGE SCALE GENOMIC DNA]</scope>
</reference>
<dbReference type="InterPro" id="IPR013187">
    <property type="entry name" value="F-box-assoc_dom_typ3"/>
</dbReference>
<dbReference type="PANTHER" id="PTHR31111:SF136">
    <property type="entry name" value="F-BOX ASSOCIATED DOMAIN-CONTAINING PROTEIN"/>
    <property type="match status" value="1"/>
</dbReference>
<evidence type="ECO:0000259" key="2">
    <source>
        <dbReference type="Pfam" id="PF08268"/>
    </source>
</evidence>
<dbReference type="SUPFAM" id="SSF81383">
    <property type="entry name" value="F-box domain"/>
    <property type="match status" value="1"/>
</dbReference>
<feature type="domain" description="F-box associated beta-propeller type 3" evidence="2">
    <location>
        <begin position="147"/>
        <end position="330"/>
    </location>
</feature>
<evidence type="ECO:0000313" key="4">
    <source>
        <dbReference type="RefSeq" id="XP_008232071.1"/>
    </source>
</evidence>
<dbReference type="Pfam" id="PF08268">
    <property type="entry name" value="FBA_3"/>
    <property type="match status" value="1"/>
</dbReference>
<accession>A0ABM0NZ91</accession>
<dbReference type="InterPro" id="IPR017451">
    <property type="entry name" value="F-box-assoc_interact_dom"/>
</dbReference>